<dbReference type="InterPro" id="IPR016032">
    <property type="entry name" value="Sig_transdc_resp-reg_C-effctor"/>
</dbReference>
<sequence length="563" mass="63451">MADLPRIGITEVVLQYRFSDYEIDLGQHELRRLGEAVHIEPQVFDLIVHLVRNHDRIVSKDELIETVWNGRIISEAALSSRINGARRALGDNGNDQLFIRTLHKRGFRFVGDVHAIDAPKADMETASLVPDDAVTPDDLSGRLSVSAEVPRLDDVVSESIKAEAVTRSSIAVMPFGNMSDDPENDYFSYGLTEDIIRLLARNRWLSVISRHSTVAFQGRTVDAREIGEQLGVRYVLVGSVRKSRDAVRITAELVRAADRKQLWADKYDLKLEYIFDIQEEMARQIAATIEPELSKVEQQLAARKAPESLDAWDCYQRGLWNFWRFTSPGFDSAEAYFQRAISADPNFARGHGALSYVNLQRAFVDEPKDRPARLEAALRQARDAVALDDLDCFCHCVLGRALCLTHQNDEALAALDVALELNPSFAQAYFAQGFNLLWYGREIEAETLLDQATMLSPRDSHLWSFHHVRSWTHFSLGEYEIAAEFARRATRQPNVTYQAFASLAASLGLFGEQAQAKAAAAELLQRKPNYSLETARQELFFCNDRGFIDRFVEGLRVAGIARA</sequence>
<dbReference type="InterPro" id="IPR036388">
    <property type="entry name" value="WH-like_DNA-bd_sf"/>
</dbReference>
<dbReference type="GO" id="GO:0000160">
    <property type="term" value="P:phosphorelay signal transduction system"/>
    <property type="evidence" value="ECO:0007669"/>
    <property type="project" value="InterPro"/>
</dbReference>
<dbReference type="EMBL" id="LLXZ01000220">
    <property type="protein sequence ID" value="KRQ94058.1"/>
    <property type="molecule type" value="Genomic_DNA"/>
</dbReference>
<dbReference type="InterPro" id="IPR019734">
    <property type="entry name" value="TPR_rpt"/>
</dbReference>
<dbReference type="SMART" id="SM00028">
    <property type="entry name" value="TPR"/>
    <property type="match status" value="3"/>
</dbReference>
<dbReference type="Proteomes" id="UP000050863">
    <property type="component" value="Unassembled WGS sequence"/>
</dbReference>
<evidence type="ECO:0000256" key="3">
    <source>
        <dbReference type="ARBA" id="ARBA00023125"/>
    </source>
</evidence>
<dbReference type="Gene3D" id="3.40.50.10610">
    <property type="entry name" value="ABC-type transport auxiliary lipoprotein component"/>
    <property type="match status" value="1"/>
</dbReference>
<keyword evidence="7" id="KW-1185">Reference proteome</keyword>
<dbReference type="SMART" id="SM00862">
    <property type="entry name" value="Trans_reg_C"/>
    <property type="match status" value="1"/>
</dbReference>
<keyword evidence="3 4" id="KW-0238">DNA-binding</keyword>
<dbReference type="InterPro" id="IPR050498">
    <property type="entry name" value="Ycf3"/>
</dbReference>
<dbReference type="STRING" id="280332.CQ12_20830"/>
<keyword evidence="1" id="KW-0677">Repeat</keyword>
<evidence type="ECO:0000313" key="6">
    <source>
        <dbReference type="EMBL" id="KRQ94058.1"/>
    </source>
</evidence>
<comment type="caution">
    <text evidence="6">The sequence shown here is derived from an EMBL/GenBank/DDBJ whole genome shotgun (WGS) entry which is preliminary data.</text>
</comment>
<dbReference type="InterPro" id="IPR011990">
    <property type="entry name" value="TPR-like_helical_dom_sf"/>
</dbReference>
<dbReference type="AlphaFoldDB" id="A0A0R3KFM4"/>
<dbReference type="Gene3D" id="1.10.10.10">
    <property type="entry name" value="Winged helix-like DNA-binding domain superfamily/Winged helix DNA-binding domain"/>
    <property type="match status" value="1"/>
</dbReference>
<organism evidence="6 7">
    <name type="scientific">Bradyrhizobium jicamae</name>
    <dbReference type="NCBI Taxonomy" id="280332"/>
    <lineage>
        <taxon>Bacteria</taxon>
        <taxon>Pseudomonadati</taxon>
        <taxon>Pseudomonadota</taxon>
        <taxon>Alphaproteobacteria</taxon>
        <taxon>Hyphomicrobiales</taxon>
        <taxon>Nitrobacteraceae</taxon>
        <taxon>Bradyrhizobium</taxon>
    </lineage>
</organism>
<evidence type="ECO:0000256" key="2">
    <source>
        <dbReference type="ARBA" id="ARBA00022803"/>
    </source>
</evidence>
<dbReference type="PROSITE" id="PS51755">
    <property type="entry name" value="OMPR_PHOB"/>
    <property type="match status" value="1"/>
</dbReference>
<feature type="DNA-binding region" description="OmpR/PhoB-type" evidence="4">
    <location>
        <begin position="13"/>
        <end position="111"/>
    </location>
</feature>
<reference evidence="6 7" key="1">
    <citation type="submission" date="2014-03" db="EMBL/GenBank/DDBJ databases">
        <title>Bradyrhizobium valentinum sp. nov., isolated from effective nodules of Lupinus mariae-josephae, a lupine endemic of basic-lime soils in Eastern Spain.</title>
        <authorList>
            <person name="Duran D."/>
            <person name="Rey L."/>
            <person name="Navarro A."/>
            <person name="Busquets A."/>
            <person name="Imperial J."/>
            <person name="Ruiz-Argueso T."/>
        </authorList>
    </citation>
    <scope>NUCLEOTIDE SEQUENCE [LARGE SCALE GENOMIC DNA]</scope>
    <source>
        <strain evidence="6 7">PAC68</strain>
    </source>
</reference>
<dbReference type="SUPFAM" id="SSF46894">
    <property type="entry name" value="C-terminal effector domain of the bipartite response regulators"/>
    <property type="match status" value="1"/>
</dbReference>
<keyword evidence="2" id="KW-0802">TPR repeat</keyword>
<name>A0A0R3KFM4_9BRAD</name>
<dbReference type="SUPFAM" id="SSF48452">
    <property type="entry name" value="TPR-like"/>
    <property type="match status" value="1"/>
</dbReference>
<dbReference type="Pfam" id="PF00486">
    <property type="entry name" value="Trans_reg_C"/>
    <property type="match status" value="1"/>
</dbReference>
<evidence type="ECO:0000259" key="5">
    <source>
        <dbReference type="PROSITE" id="PS51755"/>
    </source>
</evidence>
<dbReference type="GO" id="GO:0006355">
    <property type="term" value="P:regulation of DNA-templated transcription"/>
    <property type="evidence" value="ECO:0007669"/>
    <property type="project" value="InterPro"/>
</dbReference>
<dbReference type="PANTHER" id="PTHR44858">
    <property type="entry name" value="TETRATRICOPEPTIDE REPEAT PROTEIN 6"/>
    <property type="match status" value="1"/>
</dbReference>
<feature type="domain" description="OmpR/PhoB-type" evidence="5">
    <location>
        <begin position="13"/>
        <end position="111"/>
    </location>
</feature>
<evidence type="ECO:0000256" key="1">
    <source>
        <dbReference type="ARBA" id="ARBA00022737"/>
    </source>
</evidence>
<dbReference type="InterPro" id="IPR001867">
    <property type="entry name" value="OmpR/PhoB-type_DNA-bd"/>
</dbReference>
<evidence type="ECO:0000313" key="7">
    <source>
        <dbReference type="Proteomes" id="UP000050863"/>
    </source>
</evidence>
<protein>
    <recommendedName>
        <fullName evidence="5">OmpR/PhoB-type domain-containing protein</fullName>
    </recommendedName>
</protein>
<evidence type="ECO:0000256" key="4">
    <source>
        <dbReference type="PROSITE-ProRule" id="PRU01091"/>
    </source>
</evidence>
<proteinExistence type="predicted"/>
<dbReference type="PANTHER" id="PTHR44858:SF1">
    <property type="entry name" value="UDP-N-ACETYLGLUCOSAMINE--PEPTIDE N-ACETYLGLUCOSAMINYLTRANSFERASE SPINDLY-RELATED"/>
    <property type="match status" value="1"/>
</dbReference>
<dbReference type="Gene3D" id="1.25.40.10">
    <property type="entry name" value="Tetratricopeptide repeat domain"/>
    <property type="match status" value="2"/>
</dbReference>
<dbReference type="CDD" id="cd00383">
    <property type="entry name" value="trans_reg_C"/>
    <property type="match status" value="1"/>
</dbReference>
<gene>
    <name evidence="6" type="ORF">CQ12_20830</name>
</gene>
<dbReference type="GO" id="GO:0009279">
    <property type="term" value="C:cell outer membrane"/>
    <property type="evidence" value="ECO:0007669"/>
    <property type="project" value="TreeGrafter"/>
</dbReference>
<accession>A0A0R3KFM4</accession>
<dbReference type="GO" id="GO:0003677">
    <property type="term" value="F:DNA binding"/>
    <property type="evidence" value="ECO:0007669"/>
    <property type="project" value="UniProtKB-UniRule"/>
</dbReference>
<dbReference type="GO" id="GO:0046813">
    <property type="term" value="P:receptor-mediated virion attachment to host cell"/>
    <property type="evidence" value="ECO:0007669"/>
    <property type="project" value="TreeGrafter"/>
</dbReference>